<protein>
    <submittedName>
        <fullName evidence="1 2">Uncharacterized protein</fullName>
    </submittedName>
</protein>
<dbReference type="Proteomes" id="UP000006727">
    <property type="component" value="Chromosome 13"/>
</dbReference>
<dbReference type="EMBL" id="ABEU02000013">
    <property type="protein sequence ID" value="PNR41974.1"/>
    <property type="molecule type" value="Genomic_DNA"/>
</dbReference>
<accession>A0A2K1JK68</accession>
<keyword evidence="3" id="KW-1185">Reference proteome</keyword>
<reference evidence="1 3" key="1">
    <citation type="journal article" date="2008" name="Science">
        <title>The Physcomitrella genome reveals evolutionary insights into the conquest of land by plants.</title>
        <authorList>
            <person name="Rensing S."/>
            <person name="Lang D."/>
            <person name="Zimmer A."/>
            <person name="Terry A."/>
            <person name="Salamov A."/>
            <person name="Shapiro H."/>
            <person name="Nishiyama T."/>
            <person name="Perroud P.-F."/>
            <person name="Lindquist E."/>
            <person name="Kamisugi Y."/>
            <person name="Tanahashi T."/>
            <person name="Sakakibara K."/>
            <person name="Fujita T."/>
            <person name="Oishi K."/>
            <person name="Shin-I T."/>
            <person name="Kuroki Y."/>
            <person name="Toyoda A."/>
            <person name="Suzuki Y."/>
            <person name="Hashimoto A."/>
            <person name="Yamaguchi K."/>
            <person name="Sugano A."/>
            <person name="Kohara Y."/>
            <person name="Fujiyama A."/>
            <person name="Anterola A."/>
            <person name="Aoki S."/>
            <person name="Ashton N."/>
            <person name="Barbazuk W.B."/>
            <person name="Barker E."/>
            <person name="Bennetzen J."/>
            <person name="Bezanilla M."/>
            <person name="Blankenship R."/>
            <person name="Cho S.H."/>
            <person name="Dutcher S."/>
            <person name="Estelle M."/>
            <person name="Fawcett J.A."/>
            <person name="Gundlach H."/>
            <person name="Hanada K."/>
            <person name="Heyl A."/>
            <person name="Hicks K.A."/>
            <person name="Hugh J."/>
            <person name="Lohr M."/>
            <person name="Mayer K."/>
            <person name="Melkozernov A."/>
            <person name="Murata T."/>
            <person name="Nelson D."/>
            <person name="Pils B."/>
            <person name="Prigge M."/>
            <person name="Reiss B."/>
            <person name="Renner T."/>
            <person name="Rombauts S."/>
            <person name="Rushton P."/>
            <person name="Sanderfoot A."/>
            <person name="Schween G."/>
            <person name="Shiu S.-H."/>
            <person name="Stueber K."/>
            <person name="Theodoulou F.L."/>
            <person name="Tu H."/>
            <person name="Van de Peer Y."/>
            <person name="Verrier P.J."/>
            <person name="Waters E."/>
            <person name="Wood A."/>
            <person name="Yang L."/>
            <person name="Cove D."/>
            <person name="Cuming A."/>
            <person name="Hasebe M."/>
            <person name="Lucas S."/>
            <person name="Mishler D.B."/>
            <person name="Reski R."/>
            <person name="Grigoriev I."/>
            <person name="Quatrano R.S."/>
            <person name="Boore J.L."/>
        </authorList>
    </citation>
    <scope>NUCLEOTIDE SEQUENCE [LARGE SCALE GENOMIC DNA]</scope>
    <source>
        <strain evidence="2 3">cv. Gransden 2004</strain>
    </source>
</reference>
<evidence type="ECO:0000313" key="1">
    <source>
        <dbReference type="EMBL" id="PNR41974.1"/>
    </source>
</evidence>
<evidence type="ECO:0000313" key="3">
    <source>
        <dbReference type="Proteomes" id="UP000006727"/>
    </source>
</evidence>
<proteinExistence type="predicted"/>
<dbReference type="EnsemblPlants" id="Pp3c13_350V3.1">
    <property type="protein sequence ID" value="PAC:32931538.CDS.1"/>
    <property type="gene ID" value="Pp3c13_350"/>
</dbReference>
<sequence>MVAPQLVYAEYAYPISKLVVQRHIPKNCIVPFLACSTYILGSTGPHHYLLHLVNSTALCHVSQSRQASFPVRSLSHTFSHLSPQLA</sequence>
<dbReference type="InParanoid" id="A0A2K1JK68"/>
<dbReference type="Gramene" id="Pp3c13_350V3.1">
    <property type="protein sequence ID" value="PAC:32931538.CDS.1"/>
    <property type="gene ID" value="Pp3c13_350"/>
</dbReference>
<dbReference type="AlphaFoldDB" id="A0A2K1JK68"/>
<dbReference type="PaxDb" id="3218-PP1S176_43V6.1"/>
<reference evidence="2" key="3">
    <citation type="submission" date="2020-12" db="UniProtKB">
        <authorList>
            <consortium name="EnsemblPlants"/>
        </authorList>
    </citation>
    <scope>IDENTIFICATION</scope>
</reference>
<reference evidence="1 3" key="2">
    <citation type="journal article" date="2018" name="Plant J.">
        <title>The Physcomitrella patens chromosome-scale assembly reveals moss genome structure and evolution.</title>
        <authorList>
            <person name="Lang D."/>
            <person name="Ullrich K.K."/>
            <person name="Murat F."/>
            <person name="Fuchs J."/>
            <person name="Jenkins J."/>
            <person name="Haas F.B."/>
            <person name="Piednoel M."/>
            <person name="Gundlach H."/>
            <person name="Van Bel M."/>
            <person name="Meyberg R."/>
            <person name="Vives C."/>
            <person name="Morata J."/>
            <person name="Symeonidi A."/>
            <person name="Hiss M."/>
            <person name="Muchero W."/>
            <person name="Kamisugi Y."/>
            <person name="Saleh O."/>
            <person name="Blanc G."/>
            <person name="Decker E.L."/>
            <person name="van Gessel N."/>
            <person name="Grimwood J."/>
            <person name="Hayes R.D."/>
            <person name="Graham S.W."/>
            <person name="Gunter L.E."/>
            <person name="McDaniel S.F."/>
            <person name="Hoernstein S.N.W."/>
            <person name="Larsson A."/>
            <person name="Li F.W."/>
            <person name="Perroud P.F."/>
            <person name="Phillips J."/>
            <person name="Ranjan P."/>
            <person name="Rokshar D.S."/>
            <person name="Rothfels C.J."/>
            <person name="Schneider L."/>
            <person name="Shu S."/>
            <person name="Stevenson D.W."/>
            <person name="Thummler F."/>
            <person name="Tillich M."/>
            <person name="Villarreal Aguilar J.C."/>
            <person name="Widiez T."/>
            <person name="Wong G.K."/>
            <person name="Wymore A."/>
            <person name="Zhang Y."/>
            <person name="Zimmer A.D."/>
            <person name="Quatrano R.S."/>
            <person name="Mayer K.F.X."/>
            <person name="Goodstein D."/>
            <person name="Casacuberta J.M."/>
            <person name="Vandepoele K."/>
            <person name="Reski R."/>
            <person name="Cuming A.C."/>
            <person name="Tuskan G.A."/>
            <person name="Maumus F."/>
            <person name="Salse J."/>
            <person name="Schmutz J."/>
            <person name="Rensing S.A."/>
        </authorList>
    </citation>
    <scope>NUCLEOTIDE SEQUENCE [LARGE SCALE GENOMIC DNA]</scope>
    <source>
        <strain evidence="2 3">cv. Gransden 2004</strain>
    </source>
</reference>
<gene>
    <name evidence="1" type="ORF">PHYPA_016803</name>
</gene>
<organism evidence="1">
    <name type="scientific">Physcomitrium patens</name>
    <name type="common">Spreading-leaved earth moss</name>
    <name type="synonym">Physcomitrella patens</name>
    <dbReference type="NCBI Taxonomy" id="3218"/>
    <lineage>
        <taxon>Eukaryota</taxon>
        <taxon>Viridiplantae</taxon>
        <taxon>Streptophyta</taxon>
        <taxon>Embryophyta</taxon>
        <taxon>Bryophyta</taxon>
        <taxon>Bryophytina</taxon>
        <taxon>Bryopsida</taxon>
        <taxon>Funariidae</taxon>
        <taxon>Funariales</taxon>
        <taxon>Funariaceae</taxon>
        <taxon>Physcomitrium</taxon>
    </lineage>
</organism>
<evidence type="ECO:0000313" key="2">
    <source>
        <dbReference type="EnsemblPlants" id="PAC:32931538.CDS.1"/>
    </source>
</evidence>
<name>A0A2K1JK68_PHYPA</name>